<dbReference type="InterPro" id="IPR022742">
    <property type="entry name" value="Hydrolase_4"/>
</dbReference>
<feature type="domain" description="Serine aminopeptidase S33" evidence="1">
    <location>
        <begin position="339"/>
        <end position="442"/>
    </location>
</feature>
<dbReference type="EMBL" id="QFYR01000003">
    <property type="protein sequence ID" value="RAK52386.1"/>
    <property type="molecule type" value="Genomic_DNA"/>
</dbReference>
<gene>
    <name evidence="2" type="ORF">DJ018_14760</name>
</gene>
<dbReference type="GO" id="GO:0052689">
    <property type="term" value="F:carboxylic ester hydrolase activity"/>
    <property type="evidence" value="ECO:0007669"/>
    <property type="project" value="TreeGrafter"/>
</dbReference>
<evidence type="ECO:0000259" key="1">
    <source>
        <dbReference type="Pfam" id="PF12146"/>
    </source>
</evidence>
<comment type="caution">
    <text evidence="2">The sequence shown here is derived from an EMBL/GenBank/DDBJ whole genome shotgun (WGS) entry which is preliminary data.</text>
</comment>
<dbReference type="InterPro" id="IPR029058">
    <property type="entry name" value="AB_hydrolase_fold"/>
</dbReference>
<name>A0A328ADT7_9CAUL</name>
<reference evidence="3" key="1">
    <citation type="submission" date="2018-05" db="EMBL/GenBank/DDBJ databases">
        <authorList>
            <person name="Li X."/>
        </authorList>
    </citation>
    <scope>NUCLEOTIDE SEQUENCE [LARGE SCALE GENOMIC DNA]</scope>
    <source>
        <strain evidence="3">YIM 73061</strain>
    </source>
</reference>
<dbReference type="SUPFAM" id="SSF53474">
    <property type="entry name" value="alpha/beta-Hydrolases"/>
    <property type="match status" value="2"/>
</dbReference>
<feature type="domain" description="Serine aminopeptidase S33" evidence="1">
    <location>
        <begin position="78"/>
        <end position="164"/>
    </location>
</feature>
<evidence type="ECO:0000313" key="2">
    <source>
        <dbReference type="EMBL" id="RAK52386.1"/>
    </source>
</evidence>
<protein>
    <recommendedName>
        <fullName evidence="1">Serine aminopeptidase S33 domain-containing protein</fullName>
    </recommendedName>
</protein>
<accession>A0A328ADT7</accession>
<dbReference type="RefSeq" id="WP_111515710.1">
    <property type="nucleotide sequence ID" value="NZ_QFYR01000003.1"/>
</dbReference>
<dbReference type="PANTHER" id="PTHR43265">
    <property type="entry name" value="ESTERASE ESTD"/>
    <property type="match status" value="1"/>
</dbReference>
<organism evidence="2 3">
    <name type="scientific">Phenylobacterium deserti</name>
    <dbReference type="NCBI Taxonomy" id="1914756"/>
    <lineage>
        <taxon>Bacteria</taxon>
        <taxon>Pseudomonadati</taxon>
        <taxon>Pseudomonadota</taxon>
        <taxon>Alphaproteobacteria</taxon>
        <taxon>Caulobacterales</taxon>
        <taxon>Caulobacteraceae</taxon>
        <taxon>Phenylobacterium</taxon>
    </lineage>
</organism>
<keyword evidence="3" id="KW-1185">Reference proteome</keyword>
<dbReference type="AlphaFoldDB" id="A0A328ADT7"/>
<proteinExistence type="predicted"/>
<dbReference type="PANTHER" id="PTHR43265:SF1">
    <property type="entry name" value="ESTERASE ESTD"/>
    <property type="match status" value="1"/>
</dbReference>
<dbReference type="InterPro" id="IPR053145">
    <property type="entry name" value="AB_hydrolase_Est10"/>
</dbReference>
<sequence>MGFLAAGEKRFVLEPSIQLGDIDVEHPLSTEFIPVSFEGHAGVLHRPTSKPRLGVTVVICPPAGRDARCAYRPMFLWAEDLARRGFQVLRYDNLGEGDSLGLEPEADQWDAWLGGVHAAAAFARAYTGAQQLVLCGVRAGGALALAAAESVKPDGVMLLSPTPSGAAWLRDLRFAAAIQRAPATTDGSIEVDGVRLSAATIQSLQSVDVTKTPRVWRDAFMAAPPSGAALAATLGPDATVRPFEGHAAFFKEPHVNEQPTRVLEEAAEWLEYFAAGAPRPKKAPALAPAVLEQGGWRERPVAFGDGLRGVLCLPSNGGGARAVLIGNTAGDPRAGIGGFAAQACRTLAKAGVAALRFDFRGVGESASGEAWRSHPYDTPRLPDFRAAAELVRAHGYSEITLLGVCTGGYHAIQAVLDDPQFDRAIAINSWLVWRPERMPLQMRSEMALNGADPLKPPAPPPAKDGLTPRVARKLQGLVSSTIPDAPCRKVRARLQAAARRGVRVHLILGRGDASTRSLEAEFGLECGWIARQRGFTVSMRRDIDHALFSPQSQRNAMGDILRALELAPAAHRLPKSA</sequence>
<evidence type="ECO:0000313" key="3">
    <source>
        <dbReference type="Proteomes" id="UP000249725"/>
    </source>
</evidence>
<dbReference type="Gene3D" id="3.40.50.1820">
    <property type="entry name" value="alpha/beta hydrolase"/>
    <property type="match status" value="2"/>
</dbReference>
<dbReference type="Pfam" id="PF12146">
    <property type="entry name" value="Hydrolase_4"/>
    <property type="match status" value="2"/>
</dbReference>
<dbReference type="Proteomes" id="UP000249725">
    <property type="component" value="Unassembled WGS sequence"/>
</dbReference>